<evidence type="ECO:0000313" key="3">
    <source>
        <dbReference type="Proteomes" id="UP000294498"/>
    </source>
</evidence>
<dbReference type="AlphaFoldDB" id="A0A4R8DFV9"/>
<dbReference type="EMBL" id="SODV01000002">
    <property type="protein sequence ID" value="TDW95986.1"/>
    <property type="molecule type" value="Genomic_DNA"/>
</dbReference>
<evidence type="ECO:0000313" key="2">
    <source>
        <dbReference type="EMBL" id="TDW95986.1"/>
    </source>
</evidence>
<dbReference type="OrthoDB" id="672878at2"/>
<protein>
    <submittedName>
        <fullName evidence="2">DNA-binding LytR/AlgR family response regulator</fullName>
    </submittedName>
</protein>
<keyword evidence="3" id="KW-1185">Reference proteome</keyword>
<comment type="caution">
    <text evidence="2">The sequence shown here is derived from an EMBL/GenBank/DDBJ whole genome shotgun (WGS) entry which is preliminary data.</text>
</comment>
<dbReference type="InterPro" id="IPR046947">
    <property type="entry name" value="LytR-like"/>
</dbReference>
<proteinExistence type="predicted"/>
<dbReference type="Pfam" id="PF04397">
    <property type="entry name" value="LytTR"/>
    <property type="match status" value="1"/>
</dbReference>
<dbReference type="PANTHER" id="PTHR37299">
    <property type="entry name" value="TRANSCRIPTIONAL REGULATOR-RELATED"/>
    <property type="match status" value="1"/>
</dbReference>
<gene>
    <name evidence="2" type="ORF">EDB95_3807</name>
</gene>
<dbReference type="InterPro" id="IPR007492">
    <property type="entry name" value="LytTR_DNA-bd_dom"/>
</dbReference>
<dbReference type="Proteomes" id="UP000294498">
    <property type="component" value="Unassembled WGS sequence"/>
</dbReference>
<dbReference type="GO" id="GO:0003677">
    <property type="term" value="F:DNA binding"/>
    <property type="evidence" value="ECO:0007669"/>
    <property type="project" value="UniProtKB-KW"/>
</dbReference>
<organism evidence="2 3">
    <name type="scientific">Dinghuibacter silviterrae</name>
    <dbReference type="NCBI Taxonomy" id="1539049"/>
    <lineage>
        <taxon>Bacteria</taxon>
        <taxon>Pseudomonadati</taxon>
        <taxon>Bacteroidota</taxon>
        <taxon>Chitinophagia</taxon>
        <taxon>Chitinophagales</taxon>
        <taxon>Chitinophagaceae</taxon>
        <taxon>Dinghuibacter</taxon>
    </lineage>
</organism>
<name>A0A4R8DFV9_9BACT</name>
<evidence type="ECO:0000259" key="1">
    <source>
        <dbReference type="PROSITE" id="PS50930"/>
    </source>
</evidence>
<feature type="domain" description="HTH LytTR-type" evidence="1">
    <location>
        <begin position="135"/>
        <end position="207"/>
    </location>
</feature>
<keyword evidence="2" id="KW-0238">DNA-binding</keyword>
<dbReference type="PROSITE" id="PS50930">
    <property type="entry name" value="HTH_LYTTR"/>
    <property type="match status" value="1"/>
</dbReference>
<dbReference type="Gene3D" id="2.40.50.1020">
    <property type="entry name" value="LytTr DNA-binding domain"/>
    <property type="match status" value="1"/>
</dbReference>
<dbReference type="SMART" id="SM00850">
    <property type="entry name" value="LytTR"/>
    <property type="match status" value="1"/>
</dbReference>
<dbReference type="RefSeq" id="WP_133995843.1">
    <property type="nucleotide sequence ID" value="NZ_SODV01000002.1"/>
</dbReference>
<sequence>MHSIKCLILAKEPQEWTALEQHMKDIPGAILEKRASQLEDVLEGSLADTDLIFCDYGFVEPLTTYSYIYNVKVPPVVCLLSENDRLEELGANRVFGFLTKTSTQEQIIETIRQAVRNKYSPKEGGYNRWKRDGFIFINSEYKIIRIKFEDIQFCEGMKDYTQIYLAAKAQPVITLQNLKTFSSKLPDDVFVRVHRSFVVSLHHIDSISRNEITVGKKIIPIGNSYRNDFFHIVESNS</sequence>
<accession>A0A4R8DFV9</accession>
<dbReference type="PANTHER" id="PTHR37299:SF1">
    <property type="entry name" value="STAGE 0 SPORULATION PROTEIN A HOMOLOG"/>
    <property type="match status" value="1"/>
</dbReference>
<dbReference type="GO" id="GO:0000156">
    <property type="term" value="F:phosphorelay response regulator activity"/>
    <property type="evidence" value="ECO:0007669"/>
    <property type="project" value="InterPro"/>
</dbReference>
<reference evidence="2 3" key="1">
    <citation type="submission" date="2019-03" db="EMBL/GenBank/DDBJ databases">
        <title>Genomic Encyclopedia of Type Strains, Phase IV (KMG-IV): sequencing the most valuable type-strain genomes for metagenomic binning, comparative biology and taxonomic classification.</title>
        <authorList>
            <person name="Goeker M."/>
        </authorList>
    </citation>
    <scope>NUCLEOTIDE SEQUENCE [LARGE SCALE GENOMIC DNA]</scope>
    <source>
        <strain evidence="2 3">DSM 100059</strain>
    </source>
</reference>